<organism evidence="2 3">
    <name type="scientific">Paenibacillus antarcticus</name>
    <dbReference type="NCBI Taxonomy" id="253703"/>
    <lineage>
        <taxon>Bacteria</taxon>
        <taxon>Bacillati</taxon>
        <taxon>Bacillota</taxon>
        <taxon>Bacilli</taxon>
        <taxon>Bacillales</taxon>
        <taxon>Paenibacillaceae</taxon>
        <taxon>Paenibacillus</taxon>
    </lineage>
</organism>
<reference evidence="2 3" key="1">
    <citation type="submission" date="2016-03" db="EMBL/GenBank/DDBJ databases">
        <title>Draft genome sequence of Paenibacillus antarcticus CECT 5836.</title>
        <authorList>
            <person name="Shin S.-K."/>
            <person name="Yi H."/>
        </authorList>
    </citation>
    <scope>NUCLEOTIDE SEQUENCE [LARGE SCALE GENOMIC DNA]</scope>
    <source>
        <strain evidence="2 3">CECT 5836</strain>
    </source>
</reference>
<feature type="transmembrane region" description="Helical" evidence="1">
    <location>
        <begin position="64"/>
        <end position="91"/>
    </location>
</feature>
<evidence type="ECO:0000313" key="2">
    <source>
        <dbReference type="EMBL" id="OAB43168.1"/>
    </source>
</evidence>
<dbReference type="InterPro" id="IPR055338">
    <property type="entry name" value="YqfX-like"/>
</dbReference>
<feature type="transmembrane region" description="Helical" evidence="1">
    <location>
        <begin position="103"/>
        <end position="122"/>
    </location>
</feature>
<keyword evidence="1" id="KW-0812">Transmembrane</keyword>
<dbReference type="OrthoDB" id="1754157at2"/>
<gene>
    <name evidence="2" type="ORF">PBAT_19280</name>
</gene>
<evidence type="ECO:0000256" key="1">
    <source>
        <dbReference type="SAM" id="Phobius"/>
    </source>
</evidence>
<dbReference type="PANTHER" id="PTHR40040:SF1">
    <property type="entry name" value="MEMBRANE PROTEIN"/>
    <property type="match status" value="1"/>
</dbReference>
<dbReference type="PANTHER" id="PTHR40040">
    <property type="entry name" value="SMALL HYDROPHOBIC PROTEIN-RELATED"/>
    <property type="match status" value="1"/>
</dbReference>
<protein>
    <recommendedName>
        <fullName evidence="4">DUF4190 domain-containing protein</fullName>
    </recommendedName>
</protein>
<dbReference type="AlphaFoldDB" id="A0A162KB38"/>
<evidence type="ECO:0000313" key="3">
    <source>
        <dbReference type="Proteomes" id="UP000077355"/>
    </source>
</evidence>
<comment type="caution">
    <text evidence="2">The sequence shown here is derived from an EMBL/GenBank/DDBJ whole genome shotgun (WGS) entry which is preliminary data.</text>
</comment>
<proteinExistence type="predicted"/>
<dbReference type="Proteomes" id="UP000077355">
    <property type="component" value="Unassembled WGS sequence"/>
</dbReference>
<keyword evidence="1" id="KW-1133">Transmembrane helix</keyword>
<accession>A0A162KB38</accession>
<dbReference type="EMBL" id="LVJI01000030">
    <property type="protein sequence ID" value="OAB43168.1"/>
    <property type="molecule type" value="Genomic_DNA"/>
</dbReference>
<keyword evidence="3" id="KW-1185">Reference proteome</keyword>
<sequence length="123" mass="13688">MRKEKILHAKRVDYPRLENDHKEEYAEEYAAEVAPGPSRIYDENRGEDVDADIMESRTGQMAGYVGLAFGVVSLFMWSIVLGPVAAIIGYYAFSQGNKATGGWSMALGILATISYFVLMPFVR</sequence>
<name>A0A162KB38_9BACL</name>
<keyword evidence="1" id="KW-0472">Membrane</keyword>
<evidence type="ECO:0008006" key="4">
    <source>
        <dbReference type="Google" id="ProtNLM"/>
    </source>
</evidence>